<dbReference type="Proteomes" id="UP000177960">
    <property type="component" value="Unassembled WGS sequence"/>
</dbReference>
<dbReference type="AlphaFoldDB" id="A0A1G1ZHZ3"/>
<protein>
    <submittedName>
        <fullName evidence="1">Uncharacterized protein</fullName>
    </submittedName>
</protein>
<dbReference type="STRING" id="1798404.A3B92_00020"/>
<sequence length="118" mass="13067">MIIRGLEVFLADRDEKDKKQIKTQLDILVGYLTNDVNYSRDAFSFGPPALPDCPSCVSELASVKIMHNGNSDKALSVHSKLDLSLKLLGGHIGNSNDSTYFLSCEKNPTHLFALRLIM</sequence>
<name>A0A1G1ZHZ3_9BACT</name>
<reference evidence="1 2" key="1">
    <citation type="journal article" date="2016" name="Nat. Commun.">
        <title>Thousands of microbial genomes shed light on interconnected biogeochemical processes in an aquifer system.</title>
        <authorList>
            <person name="Anantharaman K."/>
            <person name="Brown C.T."/>
            <person name="Hug L.A."/>
            <person name="Sharon I."/>
            <person name="Castelle C.J."/>
            <person name="Probst A.J."/>
            <person name="Thomas B.C."/>
            <person name="Singh A."/>
            <person name="Wilkins M.J."/>
            <person name="Karaoz U."/>
            <person name="Brodie E.L."/>
            <person name="Williams K.H."/>
            <person name="Hubbard S.S."/>
            <person name="Banfield J.F."/>
        </authorList>
    </citation>
    <scope>NUCLEOTIDE SEQUENCE [LARGE SCALE GENOMIC DNA]</scope>
</reference>
<proteinExistence type="predicted"/>
<evidence type="ECO:0000313" key="1">
    <source>
        <dbReference type="EMBL" id="OGY64182.1"/>
    </source>
</evidence>
<dbReference type="EMBL" id="MHJG01000008">
    <property type="protein sequence ID" value="OGY64182.1"/>
    <property type="molecule type" value="Genomic_DNA"/>
</dbReference>
<gene>
    <name evidence="1" type="ORF">A3B92_00020</name>
</gene>
<evidence type="ECO:0000313" key="2">
    <source>
        <dbReference type="Proteomes" id="UP000177960"/>
    </source>
</evidence>
<organism evidence="1 2">
    <name type="scientific">Candidatus Harrisonbacteria bacterium RIFCSPHIGHO2_02_FULL_42_16</name>
    <dbReference type="NCBI Taxonomy" id="1798404"/>
    <lineage>
        <taxon>Bacteria</taxon>
        <taxon>Candidatus Harrisoniibacteriota</taxon>
    </lineage>
</organism>
<accession>A0A1G1ZHZ3</accession>
<comment type="caution">
    <text evidence="1">The sequence shown here is derived from an EMBL/GenBank/DDBJ whole genome shotgun (WGS) entry which is preliminary data.</text>
</comment>